<evidence type="ECO:0000256" key="4">
    <source>
        <dbReference type="ARBA" id="ARBA00022679"/>
    </source>
</evidence>
<keyword evidence="13" id="KW-1185">Reference proteome</keyword>
<keyword evidence="3 10" id="KW-0285">Flavoprotein</keyword>
<name>A0A0R1KCY4_9LACO</name>
<keyword evidence="5 10" id="KW-0479">Metal-binding</keyword>
<organism evidence="12 13">
    <name type="scientific">Companilactobacillus nodensis DSM 19682 = JCM 14932 = NBRC 107160</name>
    <dbReference type="NCBI Taxonomy" id="1423775"/>
    <lineage>
        <taxon>Bacteria</taxon>
        <taxon>Bacillati</taxon>
        <taxon>Bacillota</taxon>
        <taxon>Bacilli</taxon>
        <taxon>Lactobacillales</taxon>
        <taxon>Lactobacillaceae</taxon>
        <taxon>Companilactobacillus</taxon>
    </lineage>
</organism>
<dbReference type="Proteomes" id="UP000051248">
    <property type="component" value="Unassembled WGS sequence"/>
</dbReference>
<dbReference type="PIRSF" id="PIRSF006268">
    <property type="entry name" value="ApbE"/>
    <property type="match status" value="1"/>
</dbReference>
<gene>
    <name evidence="12" type="ORF">FD03_GL000905</name>
</gene>
<dbReference type="RefSeq" id="WP_025025291.1">
    <property type="nucleotide sequence ID" value="NZ_AZDZ01000001.1"/>
</dbReference>
<feature type="binding site" evidence="11">
    <location>
        <position position="152"/>
    </location>
    <ligand>
        <name>Mg(2+)</name>
        <dbReference type="ChEBI" id="CHEBI:18420"/>
    </ligand>
</feature>
<dbReference type="GO" id="GO:0046872">
    <property type="term" value="F:metal ion binding"/>
    <property type="evidence" value="ECO:0007669"/>
    <property type="project" value="UniProtKB-UniRule"/>
</dbReference>
<sequence length="311" mass="33910">MIDDLAQHRVDKSGYALGTTINLTTFGTIDDQGVNEAFKLIQSYEDSLTVNRSHSEVMAINHAAGVEAVQVSSATYDLVKTAIEYSRQNFGFNTTIGPLVKLWKIGFVGANIPSDDAIKERMKIISPDDVELSDNQMSVFLKKSGMELDLGGIAKGYIADRIRDLWRAMGIASGIIDLGGNILFVGQSPTHDDKHWIVGVQDPTSSRGETIGNVRIGECSAVTTGIYERYLEINGKKYHHVIDPRTGYPLDTDLAGVTVFVKNSIEGELEAKRLFFAGGPIPDWGVGNDDIYGAVLIYKDGSFTTIDVSII</sequence>
<evidence type="ECO:0000256" key="9">
    <source>
        <dbReference type="ARBA" id="ARBA00048540"/>
    </source>
</evidence>
<evidence type="ECO:0000256" key="11">
    <source>
        <dbReference type="PIRSR" id="PIRSR006268-2"/>
    </source>
</evidence>
<keyword evidence="6 10" id="KW-0274">FAD</keyword>
<evidence type="ECO:0000256" key="6">
    <source>
        <dbReference type="ARBA" id="ARBA00022827"/>
    </source>
</evidence>
<evidence type="ECO:0000256" key="2">
    <source>
        <dbReference type="ARBA" id="ARBA00016337"/>
    </source>
</evidence>
<evidence type="ECO:0000313" key="12">
    <source>
        <dbReference type="EMBL" id="KRK81312.1"/>
    </source>
</evidence>
<dbReference type="PANTHER" id="PTHR30040">
    <property type="entry name" value="THIAMINE BIOSYNTHESIS LIPOPROTEIN APBE"/>
    <property type="match status" value="1"/>
</dbReference>
<dbReference type="GO" id="GO:0016740">
    <property type="term" value="F:transferase activity"/>
    <property type="evidence" value="ECO:0007669"/>
    <property type="project" value="UniProtKB-UniRule"/>
</dbReference>
<dbReference type="AlphaFoldDB" id="A0A0R1KCY4"/>
<dbReference type="InterPro" id="IPR024932">
    <property type="entry name" value="ApbE"/>
</dbReference>
<dbReference type="SUPFAM" id="SSF143631">
    <property type="entry name" value="ApbE-like"/>
    <property type="match status" value="1"/>
</dbReference>
<dbReference type="EMBL" id="AZDZ01000001">
    <property type="protein sequence ID" value="KRK81312.1"/>
    <property type="molecule type" value="Genomic_DNA"/>
</dbReference>
<dbReference type="eggNOG" id="COG1477">
    <property type="taxonomic scope" value="Bacteria"/>
</dbReference>
<keyword evidence="4 10" id="KW-0808">Transferase</keyword>
<dbReference type="EC" id="2.7.1.180" evidence="1 10"/>
<evidence type="ECO:0000256" key="8">
    <source>
        <dbReference type="ARBA" id="ARBA00031306"/>
    </source>
</evidence>
<dbReference type="Pfam" id="PF02424">
    <property type="entry name" value="ApbE"/>
    <property type="match status" value="1"/>
</dbReference>
<evidence type="ECO:0000256" key="10">
    <source>
        <dbReference type="PIRNR" id="PIRNR006268"/>
    </source>
</evidence>
<dbReference type="OrthoDB" id="9778595at2"/>
<comment type="caution">
    <text evidence="12">The sequence shown here is derived from an EMBL/GenBank/DDBJ whole genome shotgun (WGS) entry which is preliminary data.</text>
</comment>
<dbReference type="PANTHER" id="PTHR30040:SF2">
    <property type="entry name" value="FAD:PROTEIN FMN TRANSFERASE"/>
    <property type="match status" value="1"/>
</dbReference>
<comment type="cofactor">
    <cofactor evidence="11">
        <name>Mg(2+)</name>
        <dbReference type="ChEBI" id="CHEBI:18420"/>
    </cofactor>
    <cofactor evidence="11">
        <name>Mn(2+)</name>
        <dbReference type="ChEBI" id="CHEBI:29035"/>
    </cofactor>
    <text evidence="11">Magnesium. Can also use manganese.</text>
</comment>
<accession>A0A0R1KCY4</accession>
<proteinExistence type="inferred from homology"/>
<protein>
    <recommendedName>
        <fullName evidence="2 10">FAD:protein FMN transferase</fullName>
        <ecNumber evidence="1 10">2.7.1.180</ecNumber>
    </recommendedName>
    <alternativeName>
        <fullName evidence="8 10">Flavin transferase</fullName>
    </alternativeName>
</protein>
<evidence type="ECO:0000256" key="3">
    <source>
        <dbReference type="ARBA" id="ARBA00022630"/>
    </source>
</evidence>
<comment type="similarity">
    <text evidence="10">Belongs to the ApbE family.</text>
</comment>
<dbReference type="Gene3D" id="3.10.520.10">
    <property type="entry name" value="ApbE-like domains"/>
    <property type="match status" value="1"/>
</dbReference>
<evidence type="ECO:0000313" key="13">
    <source>
        <dbReference type="Proteomes" id="UP000051248"/>
    </source>
</evidence>
<evidence type="ECO:0000256" key="5">
    <source>
        <dbReference type="ARBA" id="ARBA00022723"/>
    </source>
</evidence>
<comment type="catalytic activity">
    <reaction evidence="9 10">
        <text>L-threonyl-[protein] + FAD = FMN-L-threonyl-[protein] + AMP + H(+)</text>
        <dbReference type="Rhea" id="RHEA:36847"/>
        <dbReference type="Rhea" id="RHEA-COMP:11060"/>
        <dbReference type="Rhea" id="RHEA-COMP:11061"/>
        <dbReference type="ChEBI" id="CHEBI:15378"/>
        <dbReference type="ChEBI" id="CHEBI:30013"/>
        <dbReference type="ChEBI" id="CHEBI:57692"/>
        <dbReference type="ChEBI" id="CHEBI:74257"/>
        <dbReference type="ChEBI" id="CHEBI:456215"/>
        <dbReference type="EC" id="2.7.1.180"/>
    </reaction>
</comment>
<evidence type="ECO:0000256" key="1">
    <source>
        <dbReference type="ARBA" id="ARBA00011955"/>
    </source>
</evidence>
<evidence type="ECO:0000256" key="7">
    <source>
        <dbReference type="ARBA" id="ARBA00022842"/>
    </source>
</evidence>
<dbReference type="STRING" id="1423775.FD03_GL000905"/>
<keyword evidence="7 10" id="KW-0460">Magnesium</keyword>
<reference evidence="12 13" key="1">
    <citation type="journal article" date="2015" name="Genome Announc.">
        <title>Expanding the biotechnology potential of lactobacilli through comparative genomics of 213 strains and associated genera.</title>
        <authorList>
            <person name="Sun Z."/>
            <person name="Harris H.M."/>
            <person name="McCann A."/>
            <person name="Guo C."/>
            <person name="Argimon S."/>
            <person name="Zhang W."/>
            <person name="Yang X."/>
            <person name="Jeffery I.B."/>
            <person name="Cooney J.C."/>
            <person name="Kagawa T.F."/>
            <person name="Liu W."/>
            <person name="Song Y."/>
            <person name="Salvetti E."/>
            <person name="Wrobel A."/>
            <person name="Rasinkangas P."/>
            <person name="Parkhill J."/>
            <person name="Rea M.C."/>
            <person name="O'Sullivan O."/>
            <person name="Ritari J."/>
            <person name="Douillard F.P."/>
            <person name="Paul Ross R."/>
            <person name="Yang R."/>
            <person name="Briner A.E."/>
            <person name="Felis G.E."/>
            <person name="de Vos W.M."/>
            <person name="Barrangou R."/>
            <person name="Klaenhammer T.R."/>
            <person name="Caufield P.W."/>
            <person name="Cui Y."/>
            <person name="Zhang H."/>
            <person name="O'Toole P.W."/>
        </authorList>
    </citation>
    <scope>NUCLEOTIDE SEQUENCE [LARGE SCALE GENOMIC DNA]</scope>
    <source>
        <strain evidence="12 13">DSM 19682</strain>
    </source>
</reference>
<dbReference type="PATRIC" id="fig|1423775.4.peg.931"/>
<dbReference type="InterPro" id="IPR003374">
    <property type="entry name" value="ApbE-like_sf"/>
</dbReference>